<dbReference type="eggNOG" id="COG1653">
    <property type="taxonomic scope" value="Bacteria"/>
</dbReference>
<evidence type="ECO:0000256" key="3">
    <source>
        <dbReference type="ARBA" id="ARBA00022475"/>
    </source>
</evidence>
<dbReference type="PATRIC" id="fig|768671.3.peg.673"/>
<evidence type="ECO:0000256" key="1">
    <source>
        <dbReference type="ARBA" id="ARBA00004418"/>
    </source>
</evidence>
<keyword evidence="6" id="KW-0564">Palmitate</keyword>
<dbReference type="PANTHER" id="PTHR43649:SF33">
    <property type="entry name" value="POLYGALACTURONAN_RHAMNOGALACTURONAN-BINDING PROTEIN YTCQ"/>
    <property type="match status" value="1"/>
</dbReference>
<dbReference type="RefSeq" id="WP_007191495.1">
    <property type="nucleotide sequence ID" value="NZ_AFWV01000002.1"/>
</dbReference>
<dbReference type="AlphaFoldDB" id="F9U6R6"/>
<evidence type="ECO:0000256" key="4">
    <source>
        <dbReference type="ARBA" id="ARBA00022729"/>
    </source>
</evidence>
<accession>F9U6R6</accession>
<feature type="region of interest" description="Disordered" evidence="8">
    <location>
        <begin position="569"/>
        <end position="588"/>
    </location>
</feature>
<dbReference type="GO" id="GO:0022857">
    <property type="term" value="F:transmembrane transporter activity"/>
    <property type="evidence" value="ECO:0007669"/>
    <property type="project" value="InterPro"/>
</dbReference>
<keyword evidence="5" id="KW-0472">Membrane</keyword>
<dbReference type="GO" id="GO:0042597">
    <property type="term" value="C:periplasmic space"/>
    <property type="evidence" value="ECO:0007669"/>
    <property type="project" value="UniProtKB-SubCell"/>
</dbReference>
<reference evidence="9 10" key="1">
    <citation type="submission" date="2011-06" db="EMBL/GenBank/DDBJ databases">
        <title>The draft genome of Thiocapsa marina 5811.</title>
        <authorList>
            <consortium name="US DOE Joint Genome Institute (JGI-PGF)"/>
            <person name="Lucas S."/>
            <person name="Han J."/>
            <person name="Cheng J.-F."/>
            <person name="Goodwin L."/>
            <person name="Pitluck S."/>
            <person name="Peters L."/>
            <person name="Land M.L."/>
            <person name="Hauser L."/>
            <person name="Vogl K."/>
            <person name="Liu Z."/>
            <person name="Imhoff J."/>
            <person name="Thiel V."/>
            <person name="Frigaard N.-U."/>
            <person name="Bryant D."/>
            <person name="Woyke T.J."/>
        </authorList>
    </citation>
    <scope>NUCLEOTIDE SEQUENCE [LARGE SCALE GENOMIC DNA]</scope>
    <source>
        <strain evidence="9 10">5811</strain>
    </source>
</reference>
<dbReference type="InterPro" id="IPR006311">
    <property type="entry name" value="TAT_signal"/>
</dbReference>
<dbReference type="PANTHER" id="PTHR43649">
    <property type="entry name" value="ARABINOSE-BINDING PROTEIN-RELATED"/>
    <property type="match status" value="1"/>
</dbReference>
<comment type="subcellular location">
    <subcellularLocation>
        <location evidence="1">Periplasm</location>
    </subcellularLocation>
</comment>
<dbReference type="Gene3D" id="3.40.190.10">
    <property type="entry name" value="Periplasmic binding protein-like II"/>
    <property type="match status" value="2"/>
</dbReference>
<comment type="similarity">
    <text evidence="2">Belongs to the bacterial solute-binding protein 1 family.</text>
</comment>
<dbReference type="PROSITE" id="PS51318">
    <property type="entry name" value="TAT"/>
    <property type="match status" value="1"/>
</dbReference>
<dbReference type="PIRSF" id="PIRSF035859">
    <property type="entry name" value="ABC_tp_sb"/>
    <property type="match status" value="1"/>
</dbReference>
<evidence type="ECO:0000313" key="10">
    <source>
        <dbReference type="Proteomes" id="UP000005459"/>
    </source>
</evidence>
<dbReference type="InterPro" id="IPR006059">
    <property type="entry name" value="SBP"/>
</dbReference>
<dbReference type="InterPro" id="IPR050490">
    <property type="entry name" value="Bact_solute-bd_prot1"/>
</dbReference>
<keyword evidence="4" id="KW-0732">Signal</keyword>
<dbReference type="Proteomes" id="UP000005459">
    <property type="component" value="Unassembled WGS sequence"/>
</dbReference>
<keyword evidence="10" id="KW-1185">Reference proteome</keyword>
<evidence type="ECO:0000313" key="9">
    <source>
        <dbReference type="EMBL" id="EGV19942.1"/>
    </source>
</evidence>
<dbReference type="EMBL" id="AFWV01000002">
    <property type="protein sequence ID" value="EGV19942.1"/>
    <property type="molecule type" value="Genomic_DNA"/>
</dbReference>
<dbReference type="Pfam" id="PF01547">
    <property type="entry name" value="SBP_bac_1"/>
    <property type="match status" value="1"/>
</dbReference>
<evidence type="ECO:0000256" key="8">
    <source>
        <dbReference type="SAM" id="MobiDB-lite"/>
    </source>
</evidence>
<evidence type="ECO:0000256" key="6">
    <source>
        <dbReference type="ARBA" id="ARBA00023139"/>
    </source>
</evidence>
<evidence type="ECO:0000256" key="2">
    <source>
        <dbReference type="ARBA" id="ARBA00008520"/>
    </source>
</evidence>
<protein>
    <submittedName>
        <fullName evidence="9">Sugar ABC transporter periplasmic protein</fullName>
    </submittedName>
</protein>
<organism evidence="9 10">
    <name type="scientific">Thiocapsa marina 5811</name>
    <dbReference type="NCBI Taxonomy" id="768671"/>
    <lineage>
        <taxon>Bacteria</taxon>
        <taxon>Pseudomonadati</taxon>
        <taxon>Pseudomonadota</taxon>
        <taxon>Gammaproteobacteria</taxon>
        <taxon>Chromatiales</taxon>
        <taxon>Chromatiaceae</taxon>
        <taxon>Thiocapsa</taxon>
    </lineage>
</organism>
<evidence type="ECO:0000256" key="7">
    <source>
        <dbReference type="ARBA" id="ARBA00023288"/>
    </source>
</evidence>
<sequence>MSRRTRKQPNLTSRRRFLGTAAALLGGTALPGLRAAELSALESAHRSGELPADIDPARAAAARRWLRSEFTPSTLDPDAQMAEMQFFIRAAAPFRGQRIHVVSETIPTHVYEQRILARAFHEITGIRVQHDLIHEGELVERIQRQTRTGRNLYDAYVNDSDFIGTHFRGDAVVPLSDWMAAEGAEVTLPTLDLDDFIGLSFTTGPDGVLYQLPDQQFANLYWFRDDWFRRDDLRRGFETRYGYPLGVPLNWKAYEDIADYFTNQVREIDGRRVYGHMDYGKADPSLGWRFTDAWLAMAGVGDPGLPNGTPVDEWGIRVEECRPVGSTVSRGGATNSPAAVYALRKYLEWLRAFAPPEALDMTFTDAGPVPARGDIAQQVFWYSAFTPDLVKPGSAVMDSDGLPKWRVAPSPHGSYWEPGMKLGYQDCGAWTLPATTPLDRRRAAWLYAQFCVCKTVSLKKTLVGLTPIRRSDLASEAMTAAAPRLGGLVEFYRSPSHLAWTPTGLNVPDYPKLAQLWWTRIADAVRGKTDPQQTLDNLAEAQDQTLARIAALGLSKRCAPQVSAPEDPAVWLGRPGAPKPRLPDEEGIGKTMDYETLKEAWRTGRFGV</sequence>
<dbReference type="STRING" id="768671.ThimaDRAFT_0618"/>
<keyword evidence="7" id="KW-0449">Lipoprotein</keyword>
<name>F9U6R6_9GAMM</name>
<gene>
    <name evidence="9" type="ORF">ThimaDRAFT_0618</name>
</gene>
<keyword evidence="3" id="KW-1003">Cell membrane</keyword>
<dbReference type="OrthoDB" id="9812682at2"/>
<evidence type="ECO:0000256" key="5">
    <source>
        <dbReference type="ARBA" id="ARBA00023136"/>
    </source>
</evidence>
<dbReference type="SUPFAM" id="SSF53850">
    <property type="entry name" value="Periplasmic binding protein-like II"/>
    <property type="match status" value="1"/>
</dbReference>
<dbReference type="InterPro" id="IPR014597">
    <property type="entry name" value="ABC_tp_sb"/>
</dbReference>
<proteinExistence type="inferred from homology"/>